<keyword evidence="3" id="KW-1185">Reference proteome</keyword>
<keyword evidence="1" id="KW-0472">Membrane</keyword>
<feature type="transmembrane region" description="Helical" evidence="1">
    <location>
        <begin position="121"/>
        <end position="140"/>
    </location>
</feature>
<reference evidence="2 3" key="1">
    <citation type="submission" date="2017-06" db="EMBL/GenBank/DDBJ databases">
        <authorList>
            <person name="Kim H.J."/>
            <person name="Triplett B.A."/>
        </authorList>
    </citation>
    <scope>NUCLEOTIDE SEQUENCE [LARGE SCALE GENOMIC DNA]</scope>
    <source>
        <strain evidence="2">FRACA_ARgP5</strain>
    </source>
</reference>
<evidence type="ECO:0000256" key="1">
    <source>
        <dbReference type="SAM" id="Phobius"/>
    </source>
</evidence>
<accession>A0A2I2KJT8</accession>
<sequence length="173" mass="16944">MDGGGSLALGRVLAVWALLAGIAVMHVLPASHDCPEAGVGQAAASMPMAAGGRGSADHGVMRGGPTAGGVELTLEREGVPLAVGPTTGGMAAKPAALYADGSAAGTGKPGTVCSATPPSRGLAGLFALFALGLLIIARPMGPGLPPASRRGPHRRAPPRFGALLLNDLCVSRT</sequence>
<evidence type="ECO:0000313" key="2">
    <source>
        <dbReference type="EMBL" id="SNQ45928.1"/>
    </source>
</evidence>
<keyword evidence="1" id="KW-0812">Transmembrane</keyword>
<evidence type="ECO:0000313" key="3">
    <source>
        <dbReference type="Proteomes" id="UP000234331"/>
    </source>
</evidence>
<organism evidence="2 3">
    <name type="scientific">Frankia canadensis</name>
    <dbReference type="NCBI Taxonomy" id="1836972"/>
    <lineage>
        <taxon>Bacteria</taxon>
        <taxon>Bacillati</taxon>
        <taxon>Actinomycetota</taxon>
        <taxon>Actinomycetes</taxon>
        <taxon>Frankiales</taxon>
        <taxon>Frankiaceae</taxon>
        <taxon>Frankia</taxon>
    </lineage>
</organism>
<dbReference type="RefSeq" id="WP_101830038.1">
    <property type="nucleotide sequence ID" value="NZ_FZMO01000023.1"/>
</dbReference>
<feature type="transmembrane region" description="Helical" evidence="1">
    <location>
        <begin position="7"/>
        <end position="28"/>
    </location>
</feature>
<keyword evidence="1" id="KW-1133">Transmembrane helix</keyword>
<protein>
    <submittedName>
        <fullName evidence="2">Putative membrane protein</fullName>
    </submittedName>
</protein>
<proteinExistence type="predicted"/>
<gene>
    <name evidence="2" type="ORF">FRACA_1190009</name>
</gene>
<dbReference type="EMBL" id="FZMO01000023">
    <property type="protein sequence ID" value="SNQ45928.1"/>
    <property type="molecule type" value="Genomic_DNA"/>
</dbReference>
<dbReference type="AlphaFoldDB" id="A0A2I2KJT8"/>
<name>A0A2I2KJT8_9ACTN</name>
<dbReference type="Proteomes" id="UP000234331">
    <property type="component" value="Unassembled WGS sequence"/>
</dbReference>